<dbReference type="Pfam" id="PF21623">
    <property type="entry name" value="HK_sensor_dom_bact"/>
    <property type="match status" value="1"/>
</dbReference>
<keyword evidence="6" id="KW-0067">ATP-binding</keyword>
<dbReference type="SMART" id="SM00267">
    <property type="entry name" value="GGDEF"/>
    <property type="match status" value="1"/>
</dbReference>
<dbReference type="InterPro" id="IPR052163">
    <property type="entry name" value="DGC-Regulatory_Protein"/>
</dbReference>
<comment type="subcellular location">
    <subcellularLocation>
        <location evidence="1">Membrane</location>
    </subcellularLocation>
</comment>
<dbReference type="Proteomes" id="UP001597380">
    <property type="component" value="Unassembled WGS sequence"/>
</dbReference>
<dbReference type="InterPro" id="IPR000014">
    <property type="entry name" value="PAS"/>
</dbReference>
<feature type="domain" description="PAC" evidence="10">
    <location>
        <begin position="416"/>
        <end position="475"/>
    </location>
</feature>
<dbReference type="InterPro" id="IPR029787">
    <property type="entry name" value="Nucleotide_cyclase"/>
</dbReference>
<keyword evidence="2" id="KW-0597">Phosphoprotein</keyword>
<dbReference type="Pfam" id="PF13426">
    <property type="entry name" value="PAS_9"/>
    <property type="match status" value="1"/>
</dbReference>
<keyword evidence="5" id="KW-0418">Kinase</keyword>
<evidence type="ECO:0000256" key="2">
    <source>
        <dbReference type="ARBA" id="ARBA00022553"/>
    </source>
</evidence>
<feature type="domain" description="GGDEF" evidence="11">
    <location>
        <begin position="507"/>
        <end position="634"/>
    </location>
</feature>
<dbReference type="PROSITE" id="PS50112">
    <property type="entry name" value="PAS"/>
    <property type="match status" value="1"/>
</dbReference>
<feature type="transmembrane region" description="Helical" evidence="8">
    <location>
        <begin position="320"/>
        <end position="343"/>
    </location>
</feature>
<keyword evidence="7" id="KW-0902">Two-component regulatory system</keyword>
<feature type="transmembrane region" description="Helical" evidence="8">
    <location>
        <begin position="9"/>
        <end position="32"/>
    </location>
</feature>
<evidence type="ECO:0000259" key="11">
    <source>
        <dbReference type="PROSITE" id="PS50887"/>
    </source>
</evidence>
<dbReference type="NCBIfam" id="TIGR00229">
    <property type="entry name" value="sensory_box"/>
    <property type="match status" value="1"/>
</dbReference>
<sequence length="652" mass="74452">MQQRSGRAFLVYFLITLLGLSLVISVVGYHAYHKVLELRLDTLKANGAYKMSAVELLLNSKVDRINQTIEVLSRHRLLRDALVLPGDQSERELEVHWDSVLETGVAWERLSFIDLQGIERFGVYRVSENQVNPLPAKDLSRFSSDDLFDKAQRLEANEKYYAPAALEETEQGLPVLPIQAIAPVITPVEFNLQRIGYLYAEINIMHLIERIRQLPDMIIGEPMMVGEQGYYRFHTDMSRIYGDRYPSRSQYNFKDEYPDAWKEVIEDANTVHSGVYEGKNATFVFNRFESRSRFRGPTFMIIRIPYNWLVVNSKPALNTLWLNLSMTFGIALLAALIVGAIGGGRAKRQHQRRLAEAMVESMSAVVVTDAFGRVQDVNPSFERITGFKEADIIGETPEMLKSTEHSPIFYARLVKTLLDKKFWRGEIWCQFADARYHPMLVEIHAIQDKSGKVTNYVGSCLDLSEQKQLEVELREKSLRDPLTGCWNRRYLSELLRNEISRQRRYGQPLALATFDIDKFKRINDKHGHDVGDQVLLRCADVVKRQLRRSDALARIGGEEFVIVMPMTPREGAEILVERIRDKLHKLTDEPKFTVSMGMTVAIAGDETEELLKRADMALYEAKASGRNRSCFATPSQITPISVSEELLKPGAV</sequence>
<dbReference type="PROSITE" id="PS50113">
    <property type="entry name" value="PAC"/>
    <property type="match status" value="1"/>
</dbReference>
<evidence type="ECO:0000313" key="13">
    <source>
        <dbReference type="Proteomes" id="UP001597380"/>
    </source>
</evidence>
<evidence type="ECO:0000256" key="7">
    <source>
        <dbReference type="ARBA" id="ARBA00023012"/>
    </source>
</evidence>
<evidence type="ECO:0000256" key="6">
    <source>
        <dbReference type="ARBA" id="ARBA00022840"/>
    </source>
</evidence>
<dbReference type="SUPFAM" id="SSF103190">
    <property type="entry name" value="Sensory domain-like"/>
    <property type="match status" value="2"/>
</dbReference>
<dbReference type="CDD" id="cd01949">
    <property type="entry name" value="GGDEF"/>
    <property type="match status" value="1"/>
</dbReference>
<reference evidence="13" key="1">
    <citation type="journal article" date="2019" name="Int. J. Syst. Evol. Microbiol.">
        <title>The Global Catalogue of Microorganisms (GCM) 10K type strain sequencing project: providing services to taxonomists for standard genome sequencing and annotation.</title>
        <authorList>
            <consortium name="The Broad Institute Genomics Platform"/>
            <consortium name="The Broad Institute Genome Sequencing Center for Infectious Disease"/>
            <person name="Wu L."/>
            <person name="Ma J."/>
        </authorList>
    </citation>
    <scope>NUCLEOTIDE SEQUENCE [LARGE SCALE GENOMIC DNA]</scope>
    <source>
        <strain evidence="13">CGMCC 1.10992</strain>
    </source>
</reference>
<dbReference type="Gene3D" id="3.30.450.20">
    <property type="entry name" value="PAS domain"/>
    <property type="match status" value="3"/>
</dbReference>
<dbReference type="SMART" id="SM00091">
    <property type="entry name" value="PAS"/>
    <property type="match status" value="1"/>
</dbReference>
<dbReference type="CDD" id="cd00130">
    <property type="entry name" value="PAS"/>
    <property type="match status" value="1"/>
</dbReference>
<name>A0ABW4XQI0_9GAMM</name>
<evidence type="ECO:0000256" key="3">
    <source>
        <dbReference type="ARBA" id="ARBA00022679"/>
    </source>
</evidence>
<evidence type="ECO:0000256" key="4">
    <source>
        <dbReference type="ARBA" id="ARBA00022741"/>
    </source>
</evidence>
<dbReference type="Gene3D" id="3.30.70.270">
    <property type="match status" value="1"/>
</dbReference>
<gene>
    <name evidence="12" type="ORF">ACFSJ3_15580</name>
</gene>
<organism evidence="12 13">
    <name type="scientific">Corallincola platygyrae</name>
    <dbReference type="NCBI Taxonomy" id="1193278"/>
    <lineage>
        <taxon>Bacteria</taxon>
        <taxon>Pseudomonadati</taxon>
        <taxon>Pseudomonadota</taxon>
        <taxon>Gammaproteobacteria</taxon>
        <taxon>Alteromonadales</taxon>
        <taxon>Psychromonadaceae</taxon>
        <taxon>Corallincola</taxon>
    </lineage>
</organism>
<dbReference type="RefSeq" id="WP_345340582.1">
    <property type="nucleotide sequence ID" value="NZ_BAABLI010000015.1"/>
</dbReference>
<protein>
    <submittedName>
        <fullName evidence="12">Diguanylate cyclase</fullName>
        <ecNumber evidence="12">2.7.7.65</ecNumber>
    </submittedName>
</protein>
<evidence type="ECO:0000256" key="1">
    <source>
        <dbReference type="ARBA" id="ARBA00004370"/>
    </source>
</evidence>
<keyword evidence="13" id="KW-1185">Reference proteome</keyword>
<keyword evidence="4" id="KW-0547">Nucleotide-binding</keyword>
<dbReference type="PANTHER" id="PTHR46663:SF4">
    <property type="entry name" value="DIGUANYLATE CYCLASE DGCT-RELATED"/>
    <property type="match status" value="1"/>
</dbReference>
<evidence type="ECO:0000256" key="5">
    <source>
        <dbReference type="ARBA" id="ARBA00022777"/>
    </source>
</evidence>
<keyword evidence="8" id="KW-0472">Membrane</keyword>
<keyword evidence="12" id="KW-0548">Nucleotidyltransferase</keyword>
<dbReference type="PANTHER" id="PTHR46663">
    <property type="entry name" value="DIGUANYLATE CYCLASE DGCT-RELATED"/>
    <property type="match status" value="1"/>
</dbReference>
<dbReference type="SUPFAM" id="SSF55785">
    <property type="entry name" value="PYP-like sensor domain (PAS domain)"/>
    <property type="match status" value="1"/>
</dbReference>
<proteinExistence type="predicted"/>
<dbReference type="PROSITE" id="PS50887">
    <property type="entry name" value="GGDEF"/>
    <property type="match status" value="1"/>
</dbReference>
<dbReference type="EMBL" id="JBHUHT010000017">
    <property type="protein sequence ID" value="MFD2097419.1"/>
    <property type="molecule type" value="Genomic_DNA"/>
</dbReference>
<dbReference type="InterPro" id="IPR000700">
    <property type="entry name" value="PAS-assoc_C"/>
</dbReference>
<dbReference type="InterPro" id="IPR043128">
    <property type="entry name" value="Rev_trsase/Diguanyl_cyclase"/>
</dbReference>
<comment type="caution">
    <text evidence="12">The sequence shown here is derived from an EMBL/GenBank/DDBJ whole genome shotgun (WGS) entry which is preliminary data.</text>
</comment>
<dbReference type="InterPro" id="IPR029151">
    <property type="entry name" value="Sensor-like_sf"/>
</dbReference>
<dbReference type="InterPro" id="IPR035965">
    <property type="entry name" value="PAS-like_dom_sf"/>
</dbReference>
<evidence type="ECO:0000259" key="10">
    <source>
        <dbReference type="PROSITE" id="PS50113"/>
    </source>
</evidence>
<dbReference type="InterPro" id="IPR000160">
    <property type="entry name" value="GGDEF_dom"/>
</dbReference>
<accession>A0ABW4XQI0</accession>
<keyword evidence="3 12" id="KW-0808">Transferase</keyword>
<evidence type="ECO:0000259" key="9">
    <source>
        <dbReference type="PROSITE" id="PS50112"/>
    </source>
</evidence>
<dbReference type="InterPro" id="IPR048760">
    <property type="entry name" value="VP0354-like_sensor_dom"/>
</dbReference>
<dbReference type="GO" id="GO:0052621">
    <property type="term" value="F:diguanylate cyclase activity"/>
    <property type="evidence" value="ECO:0007669"/>
    <property type="project" value="UniProtKB-EC"/>
</dbReference>
<feature type="domain" description="PAS" evidence="9">
    <location>
        <begin position="350"/>
        <end position="396"/>
    </location>
</feature>
<evidence type="ECO:0000256" key="8">
    <source>
        <dbReference type="SAM" id="Phobius"/>
    </source>
</evidence>
<dbReference type="SUPFAM" id="SSF55073">
    <property type="entry name" value="Nucleotide cyclase"/>
    <property type="match status" value="1"/>
</dbReference>
<dbReference type="NCBIfam" id="TIGR00254">
    <property type="entry name" value="GGDEF"/>
    <property type="match status" value="1"/>
</dbReference>
<dbReference type="Pfam" id="PF00990">
    <property type="entry name" value="GGDEF"/>
    <property type="match status" value="1"/>
</dbReference>
<dbReference type="EC" id="2.7.7.65" evidence="12"/>
<keyword evidence="8" id="KW-1133">Transmembrane helix</keyword>
<evidence type="ECO:0000313" key="12">
    <source>
        <dbReference type="EMBL" id="MFD2097419.1"/>
    </source>
</evidence>
<keyword evidence="8" id="KW-0812">Transmembrane</keyword>